<dbReference type="PANTHER" id="PTHR30419">
    <property type="entry name" value="HTH-TYPE TRANSCRIPTIONAL REGULATOR YBHD"/>
    <property type="match status" value="1"/>
</dbReference>
<comment type="similarity">
    <text evidence="1">Belongs to the LysR transcriptional regulatory family.</text>
</comment>
<dbReference type="GO" id="GO:0005829">
    <property type="term" value="C:cytosol"/>
    <property type="evidence" value="ECO:0007669"/>
    <property type="project" value="TreeGrafter"/>
</dbReference>
<dbReference type="PROSITE" id="PS50931">
    <property type="entry name" value="HTH_LYSR"/>
    <property type="match status" value="1"/>
</dbReference>
<dbReference type="SUPFAM" id="SSF46785">
    <property type="entry name" value="Winged helix' DNA-binding domain"/>
    <property type="match status" value="1"/>
</dbReference>
<dbReference type="InterPro" id="IPR000847">
    <property type="entry name" value="LysR_HTH_N"/>
</dbReference>
<sequence length="291" mass="33504">MDFNFNQLQAFVLAAKLGSFSQTARHMGKAQSVISGYIRDLEDDLNYQLFKRGHKIELTERGALLLKHVKKLVEDGEIFYERAMALHDTAQPSLHFGIDFSIYDAELFHVLRQYAEAFPHLALRLSPISSFEVKELMLEYDLDVALYFNHNETLPFNFTHLRQVPNRIIVGKHHPLADQKEITRDLLAKHRQIVICSNLSRDAKGITISPNAWEVDNYYYALSLVSHNVGFAIVPELLTDLDYEFTKSIITLNDDNLNFPDATLSLVWKDGLSELKHFNFLKEKICKAYSI</sequence>
<comment type="caution">
    <text evidence="6">The sequence shown here is derived from an EMBL/GenBank/DDBJ whole genome shotgun (WGS) entry which is preliminary data.</text>
</comment>
<dbReference type="GO" id="GO:0003700">
    <property type="term" value="F:DNA-binding transcription factor activity"/>
    <property type="evidence" value="ECO:0007669"/>
    <property type="project" value="InterPro"/>
</dbReference>
<keyword evidence="4" id="KW-0804">Transcription</keyword>
<dbReference type="InterPro" id="IPR036388">
    <property type="entry name" value="WH-like_DNA-bd_sf"/>
</dbReference>
<keyword evidence="2" id="KW-0805">Transcription regulation</keyword>
<dbReference type="EMBL" id="AEVO01000156">
    <property type="protein sequence ID" value="EFY06087.1"/>
    <property type="molecule type" value="Genomic_DNA"/>
</dbReference>
<dbReference type="InterPro" id="IPR005119">
    <property type="entry name" value="LysR_subst-bd"/>
</dbReference>
<name>E8LN26_SUCHY</name>
<evidence type="ECO:0000313" key="7">
    <source>
        <dbReference type="Proteomes" id="UP000018458"/>
    </source>
</evidence>
<dbReference type="Pfam" id="PF03466">
    <property type="entry name" value="LysR_substrate"/>
    <property type="match status" value="1"/>
</dbReference>
<dbReference type="PANTHER" id="PTHR30419:SF30">
    <property type="entry name" value="LYSR FAMILY TRANSCRIPTIONAL REGULATOR"/>
    <property type="match status" value="1"/>
</dbReference>
<dbReference type="Gene3D" id="1.10.10.10">
    <property type="entry name" value="Winged helix-like DNA-binding domain superfamily/Winged helix DNA-binding domain"/>
    <property type="match status" value="1"/>
</dbReference>
<evidence type="ECO:0000259" key="5">
    <source>
        <dbReference type="PROSITE" id="PS50931"/>
    </source>
</evidence>
<evidence type="ECO:0000256" key="4">
    <source>
        <dbReference type="ARBA" id="ARBA00023163"/>
    </source>
</evidence>
<dbReference type="OrthoDB" id="196624at2"/>
<evidence type="ECO:0000313" key="6">
    <source>
        <dbReference type="EMBL" id="EFY06087.1"/>
    </source>
</evidence>
<keyword evidence="7" id="KW-1185">Reference proteome</keyword>
<evidence type="ECO:0000256" key="1">
    <source>
        <dbReference type="ARBA" id="ARBA00009437"/>
    </source>
</evidence>
<evidence type="ECO:0000256" key="2">
    <source>
        <dbReference type="ARBA" id="ARBA00023015"/>
    </source>
</evidence>
<dbReference type="InterPro" id="IPR050950">
    <property type="entry name" value="HTH-type_LysR_regulators"/>
</dbReference>
<reference evidence="6 7" key="1">
    <citation type="submission" date="2011-01" db="EMBL/GenBank/DDBJ databases">
        <authorList>
            <person name="Weinstock G."/>
            <person name="Sodergren E."/>
            <person name="Clifton S."/>
            <person name="Fulton L."/>
            <person name="Fulton B."/>
            <person name="Courtney L."/>
            <person name="Fronick C."/>
            <person name="Harrison M."/>
            <person name="Strong C."/>
            <person name="Farmer C."/>
            <person name="Delahaunty K."/>
            <person name="Markovic C."/>
            <person name="Hall O."/>
            <person name="Minx P."/>
            <person name="Tomlinson C."/>
            <person name="Mitreva M."/>
            <person name="Hou S."/>
            <person name="Chen J."/>
            <person name="Wollam A."/>
            <person name="Pepin K.H."/>
            <person name="Johnson M."/>
            <person name="Bhonagiri V."/>
            <person name="Zhang X."/>
            <person name="Suruliraj S."/>
            <person name="Warren W."/>
            <person name="Chinwalla A."/>
            <person name="Mardis E.R."/>
            <person name="Wilson R.K."/>
        </authorList>
    </citation>
    <scope>NUCLEOTIDE SEQUENCE [LARGE SCALE GENOMIC DNA]</scope>
    <source>
        <strain evidence="7">DSM 22608 / JCM 16073 / KCTC 15190 / YIT 12066</strain>
    </source>
</reference>
<accession>E8LN26</accession>
<dbReference type="STRING" id="762983.HMPREF9444_02179"/>
<dbReference type="GO" id="GO:0003677">
    <property type="term" value="F:DNA binding"/>
    <property type="evidence" value="ECO:0007669"/>
    <property type="project" value="UniProtKB-KW"/>
</dbReference>
<dbReference type="CDD" id="cd05466">
    <property type="entry name" value="PBP2_LTTR_substrate"/>
    <property type="match status" value="1"/>
</dbReference>
<keyword evidence="3" id="KW-0238">DNA-binding</keyword>
<dbReference type="Proteomes" id="UP000018458">
    <property type="component" value="Unassembled WGS sequence"/>
</dbReference>
<organism evidence="6 7">
    <name type="scientific">Succinatimonas hippei (strain DSM 22608 / JCM 16073 / KCTC 15190 / YIT 12066)</name>
    <dbReference type="NCBI Taxonomy" id="762983"/>
    <lineage>
        <taxon>Bacteria</taxon>
        <taxon>Pseudomonadati</taxon>
        <taxon>Pseudomonadota</taxon>
        <taxon>Gammaproteobacteria</taxon>
        <taxon>Aeromonadales</taxon>
        <taxon>Succinivibrionaceae</taxon>
        <taxon>Succinatimonas</taxon>
    </lineage>
</organism>
<dbReference type="eggNOG" id="COG0583">
    <property type="taxonomic scope" value="Bacteria"/>
</dbReference>
<protein>
    <submittedName>
        <fullName evidence="6">Transcriptional regulator, LysR family</fullName>
    </submittedName>
</protein>
<dbReference type="Gene3D" id="3.40.190.290">
    <property type="match status" value="1"/>
</dbReference>
<dbReference type="InterPro" id="IPR036390">
    <property type="entry name" value="WH_DNA-bd_sf"/>
</dbReference>
<dbReference type="RefSeq" id="WP_009144314.1">
    <property type="nucleotide sequence ID" value="NZ_GL831075.1"/>
</dbReference>
<dbReference type="Pfam" id="PF00126">
    <property type="entry name" value="HTH_1"/>
    <property type="match status" value="1"/>
</dbReference>
<proteinExistence type="inferred from homology"/>
<feature type="domain" description="HTH lysR-type" evidence="5">
    <location>
        <begin position="3"/>
        <end position="59"/>
    </location>
</feature>
<dbReference type="HOGENOM" id="CLU_039613_35_0_6"/>
<evidence type="ECO:0000256" key="3">
    <source>
        <dbReference type="ARBA" id="ARBA00023125"/>
    </source>
</evidence>
<dbReference type="SUPFAM" id="SSF53850">
    <property type="entry name" value="Periplasmic binding protein-like II"/>
    <property type="match status" value="1"/>
</dbReference>
<gene>
    <name evidence="6" type="ORF">HMPREF9444_02179</name>
</gene>
<dbReference type="AlphaFoldDB" id="E8LN26"/>